<dbReference type="GO" id="GO:0006351">
    <property type="term" value="P:DNA-templated transcription"/>
    <property type="evidence" value="ECO:0007669"/>
    <property type="project" value="InterPro"/>
</dbReference>
<organism evidence="9 10">
    <name type="scientific">Alicyclobacillus sacchari</name>
    <dbReference type="NCBI Taxonomy" id="392010"/>
    <lineage>
        <taxon>Bacteria</taxon>
        <taxon>Bacillati</taxon>
        <taxon>Bacillota</taxon>
        <taxon>Bacilli</taxon>
        <taxon>Bacillales</taxon>
        <taxon>Alicyclobacillaceae</taxon>
        <taxon>Alicyclobacillus</taxon>
    </lineage>
</organism>
<evidence type="ECO:0000256" key="3">
    <source>
        <dbReference type="ARBA" id="ARBA00022679"/>
    </source>
</evidence>
<feature type="region of interest" description="Disordered" evidence="7">
    <location>
        <begin position="101"/>
        <end position="173"/>
    </location>
</feature>
<sequence>MAIALARPDHEIQQMPLVELVYEILKARKEPIYFREIMKEIQDLRHMSDDEVKEVIARVFTEINIDGRFVCIGHNIWGLNRWYPTDRTAERLSGKKFIRKTGDAFGDEDEDEEEFEDSVLDEESEYEEVPADDEVPFDDAVDGDEEEVLAEDEDYEESPLFDEDEDDEEEEED</sequence>
<dbReference type="GO" id="GO:0006355">
    <property type="term" value="P:regulation of DNA-templated transcription"/>
    <property type="evidence" value="ECO:0007669"/>
    <property type="project" value="UniProtKB-UniRule"/>
</dbReference>
<evidence type="ECO:0000259" key="8">
    <source>
        <dbReference type="PROSITE" id="PS51913"/>
    </source>
</evidence>
<evidence type="ECO:0000313" key="10">
    <source>
        <dbReference type="Proteomes" id="UP000294581"/>
    </source>
</evidence>
<comment type="subunit">
    <text evidence="6">RNAP is composed of a core of 2 alpha, a beta and a beta' subunits. The core is associated with a delta subunit and one of several sigma factors.</text>
</comment>
<dbReference type="Proteomes" id="UP000294581">
    <property type="component" value="Unassembled WGS sequence"/>
</dbReference>
<evidence type="ECO:0000256" key="6">
    <source>
        <dbReference type="HAMAP-Rule" id="MF_00357"/>
    </source>
</evidence>
<comment type="function">
    <text evidence="6">Participates in both the initiation and recycling phases of transcription. In the presence of the delta subunit, RNAP displays an increased specificity of transcription, a decreased affinity for nucleic acids, and an increased efficiency of RNA synthesis because of enhanced recycling.</text>
</comment>
<protein>
    <recommendedName>
        <fullName evidence="6">Probable DNA-directed RNA polymerase subunit delta</fullName>
    </recommendedName>
    <alternativeName>
        <fullName evidence="6">RNAP delta factor</fullName>
    </alternativeName>
</protein>
<dbReference type="EMBL" id="SORF01000003">
    <property type="protein sequence ID" value="TDY50121.1"/>
    <property type="molecule type" value="Genomic_DNA"/>
</dbReference>
<gene>
    <name evidence="6" type="primary">rpoE</name>
    <name evidence="9" type="ORF">C7445_103166</name>
</gene>
<dbReference type="Gene3D" id="1.10.10.1250">
    <property type="entry name" value="RNA polymerase, subunit delta, N-terminal domain"/>
    <property type="match status" value="1"/>
</dbReference>
<keyword evidence="10" id="KW-1185">Reference proteome</keyword>
<evidence type="ECO:0000256" key="4">
    <source>
        <dbReference type="ARBA" id="ARBA00022695"/>
    </source>
</evidence>
<keyword evidence="4 6" id="KW-0548">Nucleotidyltransferase</keyword>
<evidence type="ECO:0000256" key="1">
    <source>
        <dbReference type="ARBA" id="ARBA00009828"/>
    </source>
</evidence>
<dbReference type="NCBIfam" id="TIGR04567">
    <property type="entry name" value="RNAP_delt_lowGC"/>
    <property type="match status" value="1"/>
</dbReference>
<dbReference type="Pfam" id="PF05066">
    <property type="entry name" value="HARE-HTH"/>
    <property type="match status" value="1"/>
</dbReference>
<dbReference type="OrthoDB" id="401223at2"/>
<name>A0A4V3HET1_9BACL</name>
<dbReference type="AlphaFoldDB" id="A0A4V3HET1"/>
<accession>A0A4V3HET1</accession>
<dbReference type="GO" id="GO:0000428">
    <property type="term" value="C:DNA-directed RNA polymerase complex"/>
    <property type="evidence" value="ECO:0007669"/>
    <property type="project" value="UniProtKB-KW"/>
</dbReference>
<keyword evidence="5 6" id="KW-0804">Transcription</keyword>
<dbReference type="InterPro" id="IPR038087">
    <property type="entry name" value="RNAP_delta_N_dom_sf"/>
</dbReference>
<keyword evidence="3 6" id="KW-0808">Transferase</keyword>
<dbReference type="InterPro" id="IPR007759">
    <property type="entry name" value="Asxl_HARE-HTH"/>
</dbReference>
<feature type="domain" description="HTH HARE-type" evidence="8">
    <location>
        <begin position="15"/>
        <end position="82"/>
    </location>
</feature>
<dbReference type="RefSeq" id="WP_134158839.1">
    <property type="nucleotide sequence ID" value="NZ_SORF01000003.1"/>
</dbReference>
<evidence type="ECO:0000313" key="9">
    <source>
        <dbReference type="EMBL" id="TDY50121.1"/>
    </source>
</evidence>
<comment type="similarity">
    <text evidence="1 6">Belongs to the RpoE family.</text>
</comment>
<proteinExistence type="inferred from homology"/>
<keyword evidence="2 6" id="KW-0240">DNA-directed RNA polymerase</keyword>
<dbReference type="InterPro" id="IPR029757">
    <property type="entry name" value="RpoE"/>
</dbReference>
<dbReference type="PROSITE" id="PS51913">
    <property type="entry name" value="HTH_HARE"/>
    <property type="match status" value="1"/>
</dbReference>
<comment type="caution">
    <text evidence="9">The sequence shown here is derived from an EMBL/GenBank/DDBJ whole genome shotgun (WGS) entry which is preliminary data.</text>
</comment>
<dbReference type="HAMAP" id="MF_00357">
    <property type="entry name" value="RNApol_bact_RpoE"/>
    <property type="match status" value="1"/>
</dbReference>
<evidence type="ECO:0000256" key="5">
    <source>
        <dbReference type="ARBA" id="ARBA00023163"/>
    </source>
</evidence>
<dbReference type="GO" id="GO:0003899">
    <property type="term" value="F:DNA-directed RNA polymerase activity"/>
    <property type="evidence" value="ECO:0007669"/>
    <property type="project" value="UniProtKB-UniRule"/>
</dbReference>
<feature type="compositionally biased region" description="Acidic residues" evidence="7">
    <location>
        <begin position="105"/>
        <end position="173"/>
    </location>
</feature>
<reference evidence="9 10" key="1">
    <citation type="submission" date="2019-03" db="EMBL/GenBank/DDBJ databases">
        <title>Genomic Encyclopedia of Type Strains, Phase IV (KMG-IV): sequencing the most valuable type-strain genomes for metagenomic binning, comparative biology and taxonomic classification.</title>
        <authorList>
            <person name="Goeker M."/>
        </authorList>
    </citation>
    <scope>NUCLEOTIDE SEQUENCE [LARGE SCALE GENOMIC DNA]</scope>
    <source>
        <strain evidence="9 10">DSM 17974</strain>
    </source>
</reference>
<evidence type="ECO:0000256" key="2">
    <source>
        <dbReference type="ARBA" id="ARBA00022478"/>
    </source>
</evidence>
<evidence type="ECO:0000256" key="7">
    <source>
        <dbReference type="SAM" id="MobiDB-lite"/>
    </source>
</evidence>